<accession>A0AAD8US45</accession>
<proteinExistence type="inferred from homology"/>
<dbReference type="InterPro" id="IPR012430">
    <property type="entry name" value="TMEM43_fam"/>
</dbReference>
<evidence type="ECO:0000256" key="1">
    <source>
        <dbReference type="ARBA" id="ARBA00004127"/>
    </source>
</evidence>
<comment type="caution">
    <text evidence="11">The sequence shown here is derived from an EMBL/GenBank/DDBJ whole genome shotgun (WGS) entry which is preliminary data.</text>
</comment>
<keyword evidence="9" id="KW-0539">Nucleus</keyword>
<dbReference type="Pfam" id="PF07787">
    <property type="entry name" value="TMEM43"/>
    <property type="match status" value="1"/>
</dbReference>
<evidence type="ECO:0000256" key="3">
    <source>
        <dbReference type="ARBA" id="ARBA00004586"/>
    </source>
</evidence>
<organism evidence="11 12">
    <name type="scientific">Babesia gibsoni</name>
    <dbReference type="NCBI Taxonomy" id="33632"/>
    <lineage>
        <taxon>Eukaryota</taxon>
        <taxon>Sar</taxon>
        <taxon>Alveolata</taxon>
        <taxon>Apicomplexa</taxon>
        <taxon>Aconoidasida</taxon>
        <taxon>Piroplasmida</taxon>
        <taxon>Babesiidae</taxon>
        <taxon>Babesia</taxon>
    </lineage>
</organism>
<evidence type="ECO:0000256" key="9">
    <source>
        <dbReference type="ARBA" id="ARBA00023242"/>
    </source>
</evidence>
<evidence type="ECO:0000256" key="8">
    <source>
        <dbReference type="ARBA" id="ARBA00023136"/>
    </source>
</evidence>
<name>A0AAD8US45_BABGI</name>
<dbReference type="PANTHER" id="PTHR13416">
    <property type="match status" value="1"/>
</dbReference>
<comment type="similarity">
    <text evidence="4">Belongs to the TMEM43 family.</text>
</comment>
<evidence type="ECO:0000256" key="4">
    <source>
        <dbReference type="ARBA" id="ARBA00006627"/>
    </source>
</evidence>
<dbReference type="PANTHER" id="PTHR13416:SF2">
    <property type="entry name" value="TRANSMEMBRANE PROTEIN 43"/>
    <property type="match status" value="1"/>
</dbReference>
<dbReference type="GO" id="GO:0006629">
    <property type="term" value="P:lipid metabolic process"/>
    <property type="evidence" value="ECO:0007669"/>
    <property type="project" value="TreeGrafter"/>
</dbReference>
<dbReference type="AlphaFoldDB" id="A0AAD8US45"/>
<sequence>MWSIACGVAAVLFLGLTLWNDLGLSRNRSRVLPLLNDLVRVDCTPSDDNEEKIVYVDCELDTSHTFYTPKEFSSNIYSYSGAFFDTKVEMFQWVDVVGLFGVYKVGEFVDHAVLDKDTVVSLFTDQKNPGFFPHVPGYGRKFAPKLILGGYTIPKGAFVGVKGRKQLPLVDDQWYQPSSLTYPLPVPEVNHSNTQIGDIRVTFWGNNTVRFSAIGRQRSTIFPKEYVLEPFTLLDQKVILLGEGGGSPLSLITQFYSQFEKTQTIYWSLRLISLLLMTLTIYGYYKGIRAPKVRTFSVIDIELRVVQHCLFAVFWEVL</sequence>
<keyword evidence="8 10" id="KW-0472">Membrane</keyword>
<keyword evidence="5 10" id="KW-0812">Transmembrane</keyword>
<dbReference type="EMBL" id="JAVEPI010000001">
    <property type="protein sequence ID" value="KAK1444745.1"/>
    <property type="molecule type" value="Genomic_DNA"/>
</dbReference>
<dbReference type="GO" id="GO:0071763">
    <property type="term" value="P:nuclear membrane organization"/>
    <property type="evidence" value="ECO:0007669"/>
    <property type="project" value="TreeGrafter"/>
</dbReference>
<protein>
    <submittedName>
        <fullName evidence="11">Uncharacterized protein</fullName>
    </submittedName>
</protein>
<dbReference type="Proteomes" id="UP001230268">
    <property type="component" value="Unassembled WGS sequence"/>
</dbReference>
<keyword evidence="6" id="KW-0256">Endoplasmic reticulum</keyword>
<evidence type="ECO:0000256" key="2">
    <source>
        <dbReference type="ARBA" id="ARBA00004259"/>
    </source>
</evidence>
<evidence type="ECO:0000313" key="11">
    <source>
        <dbReference type="EMBL" id="KAK1444745.1"/>
    </source>
</evidence>
<reference evidence="11" key="1">
    <citation type="submission" date="2023-08" db="EMBL/GenBank/DDBJ databases">
        <title>Draft sequence of the Babesia gibsoni genome.</title>
        <authorList>
            <person name="Yamagishi J.Y."/>
            <person name="Xuan X.X."/>
        </authorList>
    </citation>
    <scope>NUCLEOTIDE SEQUENCE</scope>
    <source>
        <strain evidence="11">Azabu</strain>
    </source>
</reference>
<keyword evidence="12" id="KW-1185">Reference proteome</keyword>
<gene>
    <name evidence="11" type="ORF">BgAZ_106510</name>
</gene>
<evidence type="ECO:0000256" key="7">
    <source>
        <dbReference type="ARBA" id="ARBA00022989"/>
    </source>
</evidence>
<evidence type="ECO:0000256" key="6">
    <source>
        <dbReference type="ARBA" id="ARBA00022824"/>
    </source>
</evidence>
<keyword evidence="7 10" id="KW-1133">Transmembrane helix</keyword>
<evidence type="ECO:0000313" key="12">
    <source>
        <dbReference type="Proteomes" id="UP001230268"/>
    </source>
</evidence>
<comment type="subcellular location">
    <subcellularLocation>
        <location evidence="1">Endomembrane system</location>
        <topology evidence="1">Multi-pass membrane protein</topology>
    </subcellularLocation>
    <subcellularLocation>
        <location evidence="3">Endoplasmic reticulum membrane</location>
    </subcellularLocation>
    <subcellularLocation>
        <location evidence="2">Nucleus envelope</location>
    </subcellularLocation>
</comment>
<evidence type="ECO:0000256" key="10">
    <source>
        <dbReference type="SAM" id="Phobius"/>
    </source>
</evidence>
<feature type="transmembrane region" description="Helical" evidence="10">
    <location>
        <begin position="265"/>
        <end position="285"/>
    </location>
</feature>
<evidence type="ECO:0000256" key="5">
    <source>
        <dbReference type="ARBA" id="ARBA00022692"/>
    </source>
</evidence>
<dbReference type="GO" id="GO:0005789">
    <property type="term" value="C:endoplasmic reticulum membrane"/>
    <property type="evidence" value="ECO:0007669"/>
    <property type="project" value="UniProtKB-SubCell"/>
</dbReference>
<dbReference type="GO" id="GO:0005637">
    <property type="term" value="C:nuclear inner membrane"/>
    <property type="evidence" value="ECO:0007669"/>
    <property type="project" value="TreeGrafter"/>
</dbReference>